<evidence type="ECO:0000256" key="5">
    <source>
        <dbReference type="ARBA" id="ARBA00022692"/>
    </source>
</evidence>
<dbReference type="InterPro" id="IPR045054">
    <property type="entry name" value="P4HA-like"/>
</dbReference>
<evidence type="ECO:0000313" key="17">
    <source>
        <dbReference type="EMBL" id="GAX73148.1"/>
    </source>
</evidence>
<dbReference type="AlphaFoldDB" id="A0A250WQP7"/>
<keyword evidence="13" id="KW-0325">Glycoprotein</keyword>
<evidence type="ECO:0000256" key="4">
    <source>
        <dbReference type="ARBA" id="ARBA00012269"/>
    </source>
</evidence>
<keyword evidence="12" id="KW-0472">Membrane</keyword>
<gene>
    <name evidence="17" type="ORF">CEUSTIGMA_g601.t1</name>
</gene>
<evidence type="ECO:0000256" key="6">
    <source>
        <dbReference type="ARBA" id="ARBA00022723"/>
    </source>
</evidence>
<keyword evidence="10" id="KW-0560">Oxidoreductase</keyword>
<keyword evidence="5" id="KW-0812">Transmembrane</keyword>
<dbReference type="GO" id="GO:0005506">
    <property type="term" value="F:iron ion binding"/>
    <property type="evidence" value="ECO:0007669"/>
    <property type="project" value="InterPro"/>
</dbReference>
<keyword evidence="9" id="KW-1133">Transmembrane helix</keyword>
<feature type="signal peptide" evidence="15">
    <location>
        <begin position="1"/>
        <end position="25"/>
    </location>
</feature>
<keyword evidence="6" id="KW-0479">Metal-binding</keyword>
<comment type="cofactor">
    <cofactor evidence="1">
        <name>L-ascorbate</name>
        <dbReference type="ChEBI" id="CHEBI:38290"/>
    </cofactor>
</comment>
<dbReference type="GO" id="GO:0031418">
    <property type="term" value="F:L-ascorbic acid binding"/>
    <property type="evidence" value="ECO:0007669"/>
    <property type="project" value="InterPro"/>
</dbReference>
<dbReference type="OrthoDB" id="420380at2759"/>
<evidence type="ECO:0000256" key="3">
    <source>
        <dbReference type="ARBA" id="ARBA00006511"/>
    </source>
</evidence>
<evidence type="ECO:0000256" key="11">
    <source>
        <dbReference type="ARBA" id="ARBA00023004"/>
    </source>
</evidence>
<dbReference type="InterPro" id="IPR044862">
    <property type="entry name" value="Pro_4_hyd_alph_FE2OG_OXY"/>
</dbReference>
<evidence type="ECO:0000256" key="9">
    <source>
        <dbReference type="ARBA" id="ARBA00022989"/>
    </source>
</evidence>
<dbReference type="GO" id="GO:0005789">
    <property type="term" value="C:endoplasmic reticulum membrane"/>
    <property type="evidence" value="ECO:0007669"/>
    <property type="project" value="UniProtKB-SubCell"/>
</dbReference>
<evidence type="ECO:0000256" key="10">
    <source>
        <dbReference type="ARBA" id="ARBA00023002"/>
    </source>
</evidence>
<dbReference type="PROSITE" id="PS51471">
    <property type="entry name" value="FE2OG_OXY"/>
    <property type="match status" value="1"/>
</dbReference>
<evidence type="ECO:0000256" key="13">
    <source>
        <dbReference type="ARBA" id="ARBA00023180"/>
    </source>
</evidence>
<dbReference type="EMBL" id="BEGY01000002">
    <property type="protein sequence ID" value="GAX73148.1"/>
    <property type="molecule type" value="Genomic_DNA"/>
</dbReference>
<dbReference type="PANTHER" id="PTHR10869:SF238">
    <property type="entry name" value="PROLYL 4-HYDROXYLASE 6-RELATED"/>
    <property type="match status" value="1"/>
</dbReference>
<proteinExistence type="inferred from homology"/>
<organism evidence="17 18">
    <name type="scientific">Chlamydomonas eustigma</name>
    <dbReference type="NCBI Taxonomy" id="1157962"/>
    <lineage>
        <taxon>Eukaryota</taxon>
        <taxon>Viridiplantae</taxon>
        <taxon>Chlorophyta</taxon>
        <taxon>core chlorophytes</taxon>
        <taxon>Chlorophyceae</taxon>
        <taxon>CS clade</taxon>
        <taxon>Chlamydomonadales</taxon>
        <taxon>Chlamydomonadaceae</taxon>
        <taxon>Chlamydomonas</taxon>
    </lineage>
</organism>
<keyword evidence="8" id="KW-0735">Signal-anchor</keyword>
<evidence type="ECO:0000256" key="1">
    <source>
        <dbReference type="ARBA" id="ARBA00001961"/>
    </source>
</evidence>
<comment type="catalytic activity">
    <reaction evidence="14">
        <text>L-prolyl-[collagen] + 2-oxoglutarate + O2 = trans-4-hydroxy-L-prolyl-[collagen] + succinate + CO2</text>
        <dbReference type="Rhea" id="RHEA:18945"/>
        <dbReference type="Rhea" id="RHEA-COMP:11676"/>
        <dbReference type="Rhea" id="RHEA-COMP:11680"/>
        <dbReference type="ChEBI" id="CHEBI:15379"/>
        <dbReference type="ChEBI" id="CHEBI:16526"/>
        <dbReference type="ChEBI" id="CHEBI:16810"/>
        <dbReference type="ChEBI" id="CHEBI:30031"/>
        <dbReference type="ChEBI" id="CHEBI:50342"/>
        <dbReference type="ChEBI" id="CHEBI:61965"/>
        <dbReference type="EC" id="1.14.11.2"/>
    </reaction>
</comment>
<evidence type="ECO:0000256" key="7">
    <source>
        <dbReference type="ARBA" id="ARBA00022964"/>
    </source>
</evidence>
<evidence type="ECO:0000256" key="12">
    <source>
        <dbReference type="ARBA" id="ARBA00023136"/>
    </source>
</evidence>
<dbReference type="InterPro" id="IPR006620">
    <property type="entry name" value="Pro_4_hyd_alph"/>
</dbReference>
<dbReference type="EC" id="1.14.11.2" evidence="4"/>
<keyword evidence="15" id="KW-0732">Signal</keyword>
<evidence type="ECO:0000256" key="8">
    <source>
        <dbReference type="ARBA" id="ARBA00022968"/>
    </source>
</evidence>
<keyword evidence="7" id="KW-0223">Dioxygenase</keyword>
<dbReference type="Proteomes" id="UP000232323">
    <property type="component" value="Unassembled WGS sequence"/>
</dbReference>
<comment type="subcellular location">
    <subcellularLocation>
        <location evidence="2">Endoplasmic reticulum membrane</location>
        <topology evidence="2">Single-pass type II membrane protein</topology>
    </subcellularLocation>
</comment>
<dbReference type="STRING" id="1157962.A0A250WQP7"/>
<comment type="caution">
    <text evidence="17">The sequence shown here is derived from an EMBL/GenBank/DDBJ whole genome shotgun (WGS) entry which is preliminary data.</text>
</comment>
<evidence type="ECO:0000256" key="14">
    <source>
        <dbReference type="ARBA" id="ARBA00049169"/>
    </source>
</evidence>
<feature type="domain" description="Fe2OG dioxygenase" evidence="16">
    <location>
        <begin position="138"/>
        <end position="259"/>
    </location>
</feature>
<evidence type="ECO:0000256" key="2">
    <source>
        <dbReference type="ARBA" id="ARBA00004648"/>
    </source>
</evidence>
<feature type="chain" id="PRO_5013281591" description="procollagen-proline 4-dioxygenase" evidence="15">
    <location>
        <begin position="26"/>
        <end position="333"/>
    </location>
</feature>
<dbReference type="FunFam" id="2.60.120.620:FF:000002">
    <property type="entry name" value="Prolyl 4-hydroxylase 4"/>
    <property type="match status" value="1"/>
</dbReference>
<dbReference type="SMART" id="SM00702">
    <property type="entry name" value="P4Hc"/>
    <property type="match status" value="1"/>
</dbReference>
<name>A0A250WQP7_9CHLO</name>
<accession>A0A250WQP7</accession>
<reference evidence="17 18" key="1">
    <citation type="submission" date="2017-08" db="EMBL/GenBank/DDBJ databases">
        <title>Acidophilic green algal genome provides insights into adaptation to an acidic environment.</title>
        <authorList>
            <person name="Hirooka S."/>
            <person name="Hirose Y."/>
            <person name="Kanesaki Y."/>
            <person name="Higuchi S."/>
            <person name="Fujiwara T."/>
            <person name="Onuma R."/>
            <person name="Era A."/>
            <person name="Ohbayashi R."/>
            <person name="Uzuka A."/>
            <person name="Nozaki H."/>
            <person name="Yoshikawa H."/>
            <person name="Miyagishima S.Y."/>
        </authorList>
    </citation>
    <scope>NUCLEOTIDE SEQUENCE [LARGE SCALE GENOMIC DNA]</scope>
    <source>
        <strain evidence="17 18">NIES-2499</strain>
    </source>
</reference>
<comment type="similarity">
    <text evidence="3">Belongs to the P4HA family.</text>
</comment>
<dbReference type="GO" id="GO:0004656">
    <property type="term" value="F:procollagen-proline 4-dioxygenase activity"/>
    <property type="evidence" value="ECO:0007669"/>
    <property type="project" value="UniProtKB-EC"/>
</dbReference>
<evidence type="ECO:0000259" key="16">
    <source>
        <dbReference type="PROSITE" id="PS51471"/>
    </source>
</evidence>
<evidence type="ECO:0000256" key="15">
    <source>
        <dbReference type="SAM" id="SignalP"/>
    </source>
</evidence>
<evidence type="ECO:0000313" key="18">
    <source>
        <dbReference type="Proteomes" id="UP000232323"/>
    </source>
</evidence>
<dbReference type="Gene3D" id="2.60.120.620">
    <property type="entry name" value="q2cbj1_9rhob like domain"/>
    <property type="match status" value="1"/>
</dbReference>
<dbReference type="PANTHER" id="PTHR10869">
    <property type="entry name" value="PROLYL 4-HYDROXYLASE ALPHA SUBUNIT"/>
    <property type="match status" value="1"/>
</dbReference>
<keyword evidence="18" id="KW-1185">Reference proteome</keyword>
<dbReference type="InterPro" id="IPR005123">
    <property type="entry name" value="Oxoglu/Fe-dep_dioxygenase_dom"/>
</dbReference>
<keyword evidence="11" id="KW-0408">Iron</keyword>
<protein>
    <recommendedName>
        <fullName evidence="4">procollagen-proline 4-dioxygenase</fullName>
        <ecNumber evidence="4">1.14.11.2</ecNumber>
    </recommendedName>
</protein>
<sequence>MMHKFNTILIFCYVTALWTVHKVASIRRNVKSDADIVPGWLGSDFQPPYHIPGKMKVLDAEARIFLYENFVSDDECDHIINISQNHMSRSGVVDGKSGGSEVSEIRTSAGVFLERGQDEVVKAIEERIAAWTLMPVGNGEGLQVLKYNPSQKYEAHWDYFFHKEGIANGGNRYATVLTYLSDTEEGGETVFPNIPAPGGQNDPSFSECARYNLAAKPKKGTAILFHSIKPSGELERRSLHAACPVIKGVKWSMPKWIHVGHYAMGSETPELIEQSPQAVPKTPSHDGCEDSNDLCDVWAASGECVRNAAFMVGTRARPGTCIQSCNKCEFLKS</sequence>
<dbReference type="Pfam" id="PF13640">
    <property type="entry name" value="2OG-FeII_Oxy_3"/>
    <property type="match status" value="1"/>
</dbReference>